<comment type="caution">
    <text evidence="2">The sequence shown here is derived from an EMBL/GenBank/DDBJ whole genome shotgun (WGS) entry which is preliminary data.</text>
</comment>
<evidence type="ECO:0000313" key="2">
    <source>
        <dbReference type="EMBL" id="MFC5631248.1"/>
    </source>
</evidence>
<name>A0ABW0UDN1_9STRE</name>
<gene>
    <name evidence="2" type="ORF">ACFPQ3_06585</name>
</gene>
<dbReference type="PROSITE" id="PS51186">
    <property type="entry name" value="GNAT"/>
    <property type="match status" value="1"/>
</dbReference>
<dbReference type="Gene3D" id="3.40.630.30">
    <property type="match status" value="1"/>
</dbReference>
<reference evidence="3" key="1">
    <citation type="journal article" date="2019" name="Int. J. Syst. Evol. Microbiol.">
        <title>The Global Catalogue of Microorganisms (GCM) 10K type strain sequencing project: providing services to taxonomists for standard genome sequencing and annotation.</title>
        <authorList>
            <consortium name="The Broad Institute Genomics Platform"/>
            <consortium name="The Broad Institute Genome Sequencing Center for Infectious Disease"/>
            <person name="Wu L."/>
            <person name="Ma J."/>
        </authorList>
    </citation>
    <scope>NUCLEOTIDE SEQUENCE [LARGE SCALE GENOMIC DNA]</scope>
    <source>
        <strain evidence="3">DT43</strain>
    </source>
</reference>
<dbReference type="PANTHER" id="PTHR39173">
    <property type="entry name" value="ACETYLTRANSFERASE"/>
    <property type="match status" value="1"/>
</dbReference>
<dbReference type="InterPro" id="IPR000182">
    <property type="entry name" value="GNAT_dom"/>
</dbReference>
<proteinExistence type="predicted"/>
<dbReference type="PANTHER" id="PTHR39173:SF1">
    <property type="entry name" value="ACETYLTRANSFERASE"/>
    <property type="match status" value="1"/>
</dbReference>
<evidence type="ECO:0000259" key="1">
    <source>
        <dbReference type="PROSITE" id="PS51186"/>
    </source>
</evidence>
<accession>A0ABW0UDN1</accession>
<organism evidence="2 3">
    <name type="scientific">Streptococcus caledonicus</name>
    <dbReference type="NCBI Taxonomy" id="2614158"/>
    <lineage>
        <taxon>Bacteria</taxon>
        <taxon>Bacillati</taxon>
        <taxon>Bacillota</taxon>
        <taxon>Bacilli</taxon>
        <taxon>Lactobacillales</taxon>
        <taxon>Streptococcaceae</taxon>
        <taxon>Streptococcus</taxon>
    </lineage>
</organism>
<evidence type="ECO:0000313" key="3">
    <source>
        <dbReference type="Proteomes" id="UP001596110"/>
    </source>
</evidence>
<dbReference type="Proteomes" id="UP001596110">
    <property type="component" value="Unassembled WGS sequence"/>
</dbReference>
<keyword evidence="3" id="KW-1185">Reference proteome</keyword>
<dbReference type="Pfam" id="PF13302">
    <property type="entry name" value="Acetyltransf_3"/>
    <property type="match status" value="1"/>
</dbReference>
<protein>
    <submittedName>
        <fullName evidence="2">GNAT family N-acetyltransferase</fullName>
    </submittedName>
</protein>
<dbReference type="EMBL" id="JBHSOJ010000016">
    <property type="protein sequence ID" value="MFC5631248.1"/>
    <property type="molecule type" value="Genomic_DNA"/>
</dbReference>
<sequence>MKELVLIVPSVDWLEEVSAYKSEFFQANEHLHGGARLGEMADLTEWLDHVRAIAKGEGLEERRVPSSTFLCIRQADNKMVGICNIRHNLSQPFLVNFAGHIGYSIRPCERRKGYAKEQLRLALKKAAKLGIKRALVTCDVNNVASEKTILANGGNYDNTYVDPSVGSETKRYWIEVTNDQS</sequence>
<dbReference type="RefSeq" id="WP_156805257.1">
    <property type="nucleotide sequence ID" value="NZ_JBHSOJ010000016.1"/>
</dbReference>
<dbReference type="SUPFAM" id="SSF55729">
    <property type="entry name" value="Acyl-CoA N-acyltransferases (Nat)"/>
    <property type="match status" value="1"/>
</dbReference>
<feature type="domain" description="N-acetyltransferase" evidence="1">
    <location>
        <begin position="22"/>
        <end position="179"/>
    </location>
</feature>
<dbReference type="InterPro" id="IPR016181">
    <property type="entry name" value="Acyl_CoA_acyltransferase"/>
</dbReference>